<dbReference type="InterPro" id="IPR016047">
    <property type="entry name" value="M23ase_b-sheet_dom"/>
</dbReference>
<name>A0A8J3U2R2_9ACTN</name>
<protein>
    <recommendedName>
        <fullName evidence="2">M23ase beta-sheet core domain-containing protein</fullName>
    </recommendedName>
</protein>
<evidence type="ECO:0000256" key="1">
    <source>
        <dbReference type="SAM" id="MobiDB-lite"/>
    </source>
</evidence>
<evidence type="ECO:0000259" key="2">
    <source>
        <dbReference type="Pfam" id="PF01551"/>
    </source>
</evidence>
<keyword evidence="4" id="KW-1185">Reference proteome</keyword>
<dbReference type="Proteomes" id="UP000622547">
    <property type="component" value="Unassembled WGS sequence"/>
</dbReference>
<dbReference type="AlphaFoldDB" id="A0A8J3U2R2"/>
<proteinExistence type="predicted"/>
<feature type="domain" description="M23ase beta-sheet core" evidence="2">
    <location>
        <begin position="130"/>
        <end position="223"/>
    </location>
</feature>
<evidence type="ECO:0000313" key="4">
    <source>
        <dbReference type="Proteomes" id="UP000622547"/>
    </source>
</evidence>
<evidence type="ECO:0000313" key="3">
    <source>
        <dbReference type="EMBL" id="GII35024.1"/>
    </source>
</evidence>
<dbReference type="EMBL" id="BOOP01000001">
    <property type="protein sequence ID" value="GII35024.1"/>
    <property type="molecule type" value="Genomic_DNA"/>
</dbReference>
<gene>
    <name evidence="3" type="ORF">Pph01_00270</name>
</gene>
<dbReference type="CDD" id="cd12797">
    <property type="entry name" value="M23_peptidase"/>
    <property type="match status" value="1"/>
</dbReference>
<feature type="compositionally biased region" description="Low complexity" evidence="1">
    <location>
        <begin position="45"/>
        <end position="81"/>
    </location>
</feature>
<sequence length="299" mass="31187">MRRSVTKEKFSKVNQVEIMRSGKLALLAGAGCLAAACSGPSGDAAATAARPSSSATSTSTSTGGTSAAGTPSGAAATARPANGKPAGSDPVRVLPPKVSPFTYVFPVKGCRTTYTRKLLAGLPKSTIWAGKGCAFVAPVDGVVREVNTESTWKPDTDVGADREGRFVTILGKDGVLYLGGHLYSVTPGLKPGAKVRAGQRLGSIGNSGNALDTAANLYFGISWPTDPKYWWIRRGMVEPWTFLDAWRSGNRTLSPKQTVINVRKRVGALPKCTVLCVPRPVQKTDPQSTQSPPADGAAA</sequence>
<dbReference type="InterPro" id="IPR011055">
    <property type="entry name" value="Dup_hybrid_motif"/>
</dbReference>
<comment type="caution">
    <text evidence="3">The sequence shown here is derived from an EMBL/GenBank/DDBJ whole genome shotgun (WGS) entry which is preliminary data.</text>
</comment>
<dbReference type="Gene3D" id="2.70.70.10">
    <property type="entry name" value="Glucose Permease (Domain IIA)"/>
    <property type="match status" value="1"/>
</dbReference>
<organism evidence="3 4">
    <name type="scientific">Planotetraspora phitsanulokensis</name>
    <dbReference type="NCBI Taxonomy" id="575192"/>
    <lineage>
        <taxon>Bacteria</taxon>
        <taxon>Bacillati</taxon>
        <taxon>Actinomycetota</taxon>
        <taxon>Actinomycetes</taxon>
        <taxon>Streptosporangiales</taxon>
        <taxon>Streptosporangiaceae</taxon>
        <taxon>Planotetraspora</taxon>
    </lineage>
</organism>
<accession>A0A8J3U2R2</accession>
<feature type="region of interest" description="Disordered" evidence="1">
    <location>
        <begin position="45"/>
        <end position="92"/>
    </location>
</feature>
<dbReference type="Pfam" id="PF01551">
    <property type="entry name" value="Peptidase_M23"/>
    <property type="match status" value="1"/>
</dbReference>
<dbReference type="SUPFAM" id="SSF51261">
    <property type="entry name" value="Duplicated hybrid motif"/>
    <property type="match status" value="1"/>
</dbReference>
<reference evidence="3 4" key="1">
    <citation type="submission" date="2021-01" db="EMBL/GenBank/DDBJ databases">
        <title>Whole genome shotgun sequence of Planotetraspora phitsanulokensis NBRC 104273.</title>
        <authorList>
            <person name="Komaki H."/>
            <person name="Tamura T."/>
        </authorList>
    </citation>
    <scope>NUCLEOTIDE SEQUENCE [LARGE SCALE GENOMIC DNA]</scope>
    <source>
        <strain evidence="3 4">NBRC 104273</strain>
    </source>
</reference>